<dbReference type="Proteomes" id="UP000184188">
    <property type="component" value="Unassembled WGS sequence"/>
</dbReference>
<keyword evidence="1" id="KW-0732">Signal</keyword>
<dbReference type="RefSeq" id="XP_022583488.1">
    <property type="nucleotide sequence ID" value="XM_022724237.1"/>
</dbReference>
<evidence type="ECO:0000313" key="2">
    <source>
        <dbReference type="EMBL" id="OJJ48978.1"/>
    </source>
</evidence>
<dbReference type="EMBL" id="KV878338">
    <property type="protein sequence ID" value="OJJ48978.1"/>
    <property type="molecule type" value="Genomic_DNA"/>
</dbReference>
<sequence length="211" mass="22101">MIDIQLVILLAVSVSVSGQTQTQTQTPALQSLQGPTITSSACPPGSTILHTTDCTYGTSTSYCYSVPTPIQCPSGSYPGVWHPGDCIEQPTCYPVSAAWITTECSHGAVPWTTSTLYAGVLGGTSTVIRAVSCSCASDQWYSATLLSESVYTFCMPRSDCPPGMTTSTSVNTYCATAGCEGEGIWPTTTYCKCRGSSTAVYSENEPITCAA</sequence>
<name>A0A1L9SP50_9EURO</name>
<dbReference type="GeneID" id="34610702"/>
<dbReference type="VEuPathDB" id="FungiDB:ASPZODRAFT_13719"/>
<organism evidence="2 3">
    <name type="scientific">Penicilliopsis zonata CBS 506.65</name>
    <dbReference type="NCBI Taxonomy" id="1073090"/>
    <lineage>
        <taxon>Eukaryota</taxon>
        <taxon>Fungi</taxon>
        <taxon>Dikarya</taxon>
        <taxon>Ascomycota</taxon>
        <taxon>Pezizomycotina</taxon>
        <taxon>Eurotiomycetes</taxon>
        <taxon>Eurotiomycetidae</taxon>
        <taxon>Eurotiales</taxon>
        <taxon>Aspergillaceae</taxon>
        <taxon>Penicilliopsis</taxon>
    </lineage>
</organism>
<proteinExistence type="predicted"/>
<keyword evidence="3" id="KW-1185">Reference proteome</keyword>
<evidence type="ECO:0000256" key="1">
    <source>
        <dbReference type="SAM" id="SignalP"/>
    </source>
</evidence>
<dbReference type="OrthoDB" id="4462706at2759"/>
<evidence type="ECO:0000313" key="3">
    <source>
        <dbReference type="Proteomes" id="UP000184188"/>
    </source>
</evidence>
<gene>
    <name evidence="2" type="ORF">ASPZODRAFT_13719</name>
</gene>
<protein>
    <submittedName>
        <fullName evidence="2">Uncharacterized protein</fullName>
    </submittedName>
</protein>
<reference evidence="3" key="1">
    <citation type="journal article" date="2017" name="Genome Biol.">
        <title>Comparative genomics reveals high biological diversity and specific adaptations in the industrially and medically important fungal genus Aspergillus.</title>
        <authorList>
            <person name="de Vries R.P."/>
            <person name="Riley R."/>
            <person name="Wiebenga A."/>
            <person name="Aguilar-Osorio G."/>
            <person name="Amillis S."/>
            <person name="Uchima C.A."/>
            <person name="Anderluh G."/>
            <person name="Asadollahi M."/>
            <person name="Askin M."/>
            <person name="Barry K."/>
            <person name="Battaglia E."/>
            <person name="Bayram O."/>
            <person name="Benocci T."/>
            <person name="Braus-Stromeyer S.A."/>
            <person name="Caldana C."/>
            <person name="Canovas D."/>
            <person name="Cerqueira G.C."/>
            <person name="Chen F."/>
            <person name="Chen W."/>
            <person name="Choi C."/>
            <person name="Clum A."/>
            <person name="Dos Santos R.A."/>
            <person name="Damasio A.R."/>
            <person name="Diallinas G."/>
            <person name="Emri T."/>
            <person name="Fekete E."/>
            <person name="Flipphi M."/>
            <person name="Freyberg S."/>
            <person name="Gallo A."/>
            <person name="Gournas C."/>
            <person name="Habgood R."/>
            <person name="Hainaut M."/>
            <person name="Harispe M.L."/>
            <person name="Henrissat B."/>
            <person name="Hilden K.S."/>
            <person name="Hope R."/>
            <person name="Hossain A."/>
            <person name="Karabika E."/>
            <person name="Karaffa L."/>
            <person name="Karanyi Z."/>
            <person name="Krasevec N."/>
            <person name="Kuo A."/>
            <person name="Kusch H."/>
            <person name="LaButti K."/>
            <person name="Lagendijk E.L."/>
            <person name="Lapidus A."/>
            <person name="Levasseur A."/>
            <person name="Lindquist E."/>
            <person name="Lipzen A."/>
            <person name="Logrieco A.F."/>
            <person name="MacCabe A."/>
            <person name="Maekelae M.R."/>
            <person name="Malavazi I."/>
            <person name="Melin P."/>
            <person name="Meyer V."/>
            <person name="Mielnichuk N."/>
            <person name="Miskei M."/>
            <person name="Molnar A.P."/>
            <person name="Mule G."/>
            <person name="Ngan C.Y."/>
            <person name="Orejas M."/>
            <person name="Orosz E."/>
            <person name="Ouedraogo J.P."/>
            <person name="Overkamp K.M."/>
            <person name="Park H.-S."/>
            <person name="Perrone G."/>
            <person name="Piumi F."/>
            <person name="Punt P.J."/>
            <person name="Ram A.F."/>
            <person name="Ramon A."/>
            <person name="Rauscher S."/>
            <person name="Record E."/>
            <person name="Riano-Pachon D.M."/>
            <person name="Robert V."/>
            <person name="Roehrig J."/>
            <person name="Ruller R."/>
            <person name="Salamov A."/>
            <person name="Salih N.S."/>
            <person name="Samson R.A."/>
            <person name="Sandor E."/>
            <person name="Sanguinetti M."/>
            <person name="Schuetze T."/>
            <person name="Sepcic K."/>
            <person name="Shelest E."/>
            <person name="Sherlock G."/>
            <person name="Sophianopoulou V."/>
            <person name="Squina F.M."/>
            <person name="Sun H."/>
            <person name="Susca A."/>
            <person name="Todd R.B."/>
            <person name="Tsang A."/>
            <person name="Unkles S.E."/>
            <person name="van de Wiele N."/>
            <person name="van Rossen-Uffink D."/>
            <person name="Oliveira J.V."/>
            <person name="Vesth T.C."/>
            <person name="Visser J."/>
            <person name="Yu J.-H."/>
            <person name="Zhou M."/>
            <person name="Andersen M.R."/>
            <person name="Archer D.B."/>
            <person name="Baker S.E."/>
            <person name="Benoit I."/>
            <person name="Brakhage A.A."/>
            <person name="Braus G.H."/>
            <person name="Fischer R."/>
            <person name="Frisvad J.C."/>
            <person name="Goldman G.H."/>
            <person name="Houbraken J."/>
            <person name="Oakley B."/>
            <person name="Pocsi I."/>
            <person name="Scazzocchio C."/>
            <person name="Seiboth B."/>
            <person name="vanKuyk P.A."/>
            <person name="Wortman J."/>
            <person name="Dyer P.S."/>
            <person name="Grigoriev I.V."/>
        </authorList>
    </citation>
    <scope>NUCLEOTIDE SEQUENCE [LARGE SCALE GENOMIC DNA]</scope>
    <source>
        <strain evidence="3">CBS 506.65</strain>
    </source>
</reference>
<dbReference type="AlphaFoldDB" id="A0A1L9SP50"/>
<feature type="signal peptide" evidence="1">
    <location>
        <begin position="1"/>
        <end position="18"/>
    </location>
</feature>
<feature type="chain" id="PRO_5013335915" evidence="1">
    <location>
        <begin position="19"/>
        <end position="211"/>
    </location>
</feature>
<accession>A0A1L9SP50</accession>